<gene>
    <name evidence="2" type="ORF">NTEN_LOCUS3156</name>
</gene>
<evidence type="ECO:0000256" key="1">
    <source>
        <dbReference type="SAM" id="Coils"/>
    </source>
</evidence>
<keyword evidence="3" id="KW-1185">Reference proteome</keyword>
<dbReference type="Proteomes" id="UP000479000">
    <property type="component" value="Unassembled WGS sequence"/>
</dbReference>
<reference evidence="2 3" key="1">
    <citation type="submission" date="2020-02" db="EMBL/GenBank/DDBJ databases">
        <authorList>
            <person name="Ferguson B K."/>
        </authorList>
    </citation>
    <scope>NUCLEOTIDE SEQUENCE [LARGE SCALE GENOMIC DNA]</scope>
</reference>
<dbReference type="AlphaFoldDB" id="A0A6H5G479"/>
<dbReference type="EMBL" id="CADCXU010004839">
    <property type="protein sequence ID" value="CAA9996697.1"/>
    <property type="molecule type" value="Genomic_DNA"/>
</dbReference>
<evidence type="ECO:0000313" key="2">
    <source>
        <dbReference type="EMBL" id="CAA9996697.1"/>
    </source>
</evidence>
<accession>A0A6H5G479</accession>
<name>A0A6H5G479_9HEMI</name>
<protein>
    <submittedName>
        <fullName evidence="2">Uncharacterized protein</fullName>
    </submittedName>
</protein>
<feature type="coiled-coil region" evidence="1">
    <location>
        <begin position="24"/>
        <end position="58"/>
    </location>
</feature>
<sequence>MEAVENKEALLEASRALRLERERQKELAAQRANEIELMQELQETSARLTQQLSDLRAASHGTTPEG</sequence>
<organism evidence="2 3">
    <name type="scientific">Nesidiocoris tenuis</name>
    <dbReference type="NCBI Taxonomy" id="355587"/>
    <lineage>
        <taxon>Eukaryota</taxon>
        <taxon>Metazoa</taxon>
        <taxon>Ecdysozoa</taxon>
        <taxon>Arthropoda</taxon>
        <taxon>Hexapoda</taxon>
        <taxon>Insecta</taxon>
        <taxon>Pterygota</taxon>
        <taxon>Neoptera</taxon>
        <taxon>Paraneoptera</taxon>
        <taxon>Hemiptera</taxon>
        <taxon>Heteroptera</taxon>
        <taxon>Panheteroptera</taxon>
        <taxon>Cimicomorpha</taxon>
        <taxon>Miridae</taxon>
        <taxon>Dicyphina</taxon>
        <taxon>Nesidiocoris</taxon>
    </lineage>
</organism>
<keyword evidence="1" id="KW-0175">Coiled coil</keyword>
<proteinExistence type="predicted"/>
<evidence type="ECO:0000313" key="3">
    <source>
        <dbReference type="Proteomes" id="UP000479000"/>
    </source>
</evidence>